<organism evidence="2 3">
    <name type="scientific">Gossypium australe</name>
    <dbReference type="NCBI Taxonomy" id="47621"/>
    <lineage>
        <taxon>Eukaryota</taxon>
        <taxon>Viridiplantae</taxon>
        <taxon>Streptophyta</taxon>
        <taxon>Embryophyta</taxon>
        <taxon>Tracheophyta</taxon>
        <taxon>Spermatophyta</taxon>
        <taxon>Magnoliopsida</taxon>
        <taxon>eudicotyledons</taxon>
        <taxon>Gunneridae</taxon>
        <taxon>Pentapetalae</taxon>
        <taxon>rosids</taxon>
        <taxon>malvids</taxon>
        <taxon>Malvales</taxon>
        <taxon>Malvaceae</taxon>
        <taxon>Malvoideae</taxon>
        <taxon>Gossypium</taxon>
    </lineage>
</organism>
<dbReference type="Proteomes" id="UP000325315">
    <property type="component" value="Unassembled WGS sequence"/>
</dbReference>
<comment type="caution">
    <text evidence="2">The sequence shown here is derived from an EMBL/GenBank/DDBJ whole genome shotgun (WGS) entry which is preliminary data.</text>
</comment>
<dbReference type="AlphaFoldDB" id="A0A5B6WZN0"/>
<dbReference type="EMBL" id="SMMG02000001">
    <property type="protein sequence ID" value="KAA3486968.1"/>
    <property type="molecule type" value="Genomic_DNA"/>
</dbReference>
<evidence type="ECO:0000313" key="2">
    <source>
        <dbReference type="EMBL" id="KAA3486968.1"/>
    </source>
</evidence>
<keyword evidence="3" id="KW-1185">Reference proteome</keyword>
<evidence type="ECO:0000313" key="3">
    <source>
        <dbReference type="Proteomes" id="UP000325315"/>
    </source>
</evidence>
<evidence type="ECO:0000259" key="1">
    <source>
        <dbReference type="Pfam" id="PF24626"/>
    </source>
</evidence>
<dbReference type="InterPro" id="IPR056924">
    <property type="entry name" value="SH3_Tf2-1"/>
</dbReference>
<proteinExistence type="predicted"/>
<dbReference type="OrthoDB" id="998764at2759"/>
<dbReference type="PANTHER" id="PTHR46148">
    <property type="entry name" value="CHROMO DOMAIN-CONTAINING PROTEIN"/>
    <property type="match status" value="1"/>
</dbReference>
<accession>A0A5B6WZN0</accession>
<protein>
    <submittedName>
        <fullName evidence="2">Chromo domain-containing protein</fullName>
    </submittedName>
</protein>
<feature type="domain" description="Tf2-1-like SH3-like" evidence="1">
    <location>
        <begin position="4"/>
        <end position="50"/>
    </location>
</feature>
<dbReference type="PANTHER" id="PTHR46148:SF44">
    <property type="entry name" value="GAG-POL POLYPROTEIN"/>
    <property type="match status" value="1"/>
</dbReference>
<gene>
    <name evidence="2" type="ORF">EPI10_030826</name>
</gene>
<dbReference type="Pfam" id="PF24626">
    <property type="entry name" value="SH3_Tf2-1"/>
    <property type="match status" value="1"/>
</dbReference>
<sequence>MLQFGRRENLSPRIIRLYEIIKRMGLVTYKLKLPPKLEKIHDVFHVSMLHITHKSNSSKNKKTTELMTVVSENLLKSTWYKRSYL</sequence>
<reference evidence="3" key="1">
    <citation type="journal article" date="2019" name="Plant Biotechnol. J.">
        <title>Genome sequencing of the Australian wild diploid species Gossypium australe highlights disease resistance and delayed gland morphogenesis.</title>
        <authorList>
            <person name="Cai Y."/>
            <person name="Cai X."/>
            <person name="Wang Q."/>
            <person name="Wang P."/>
            <person name="Zhang Y."/>
            <person name="Cai C."/>
            <person name="Xu Y."/>
            <person name="Wang K."/>
            <person name="Zhou Z."/>
            <person name="Wang C."/>
            <person name="Geng S."/>
            <person name="Li B."/>
            <person name="Dong Q."/>
            <person name="Hou Y."/>
            <person name="Wang H."/>
            <person name="Ai P."/>
            <person name="Liu Z."/>
            <person name="Yi F."/>
            <person name="Sun M."/>
            <person name="An G."/>
            <person name="Cheng J."/>
            <person name="Zhang Y."/>
            <person name="Shi Q."/>
            <person name="Xie Y."/>
            <person name="Shi X."/>
            <person name="Chang Y."/>
            <person name="Huang F."/>
            <person name="Chen Y."/>
            <person name="Hong S."/>
            <person name="Mi L."/>
            <person name="Sun Q."/>
            <person name="Zhang L."/>
            <person name="Zhou B."/>
            <person name="Peng R."/>
            <person name="Zhang X."/>
            <person name="Liu F."/>
        </authorList>
    </citation>
    <scope>NUCLEOTIDE SEQUENCE [LARGE SCALE GENOMIC DNA]</scope>
    <source>
        <strain evidence="3">cv. PA1801</strain>
    </source>
</reference>
<name>A0A5B6WZN0_9ROSI</name>